<feature type="domain" description="Methyltransferase type 11" evidence="1">
    <location>
        <begin position="46"/>
        <end position="139"/>
    </location>
</feature>
<evidence type="ECO:0000313" key="3">
    <source>
        <dbReference type="Proteomes" id="UP001597368"/>
    </source>
</evidence>
<dbReference type="Gene3D" id="3.40.50.150">
    <property type="entry name" value="Vaccinia Virus protein VP39"/>
    <property type="match status" value="1"/>
</dbReference>
<dbReference type="EMBL" id="JBHUFV010000006">
    <property type="protein sequence ID" value="MFD1930905.1"/>
    <property type="molecule type" value="Genomic_DNA"/>
</dbReference>
<keyword evidence="3" id="KW-1185">Reference proteome</keyword>
<keyword evidence="2" id="KW-0808">Transferase</keyword>
<dbReference type="PANTHER" id="PTHR43591:SF24">
    <property type="entry name" value="2-METHOXY-6-POLYPRENYL-1,4-BENZOQUINOL METHYLASE, MITOCHONDRIAL"/>
    <property type="match status" value="1"/>
</dbReference>
<organism evidence="2 3">
    <name type="scientific">Nonomuraea mangrovi</name>
    <dbReference type="NCBI Taxonomy" id="2316207"/>
    <lineage>
        <taxon>Bacteria</taxon>
        <taxon>Bacillati</taxon>
        <taxon>Actinomycetota</taxon>
        <taxon>Actinomycetes</taxon>
        <taxon>Streptosporangiales</taxon>
        <taxon>Streptosporangiaceae</taxon>
        <taxon>Nonomuraea</taxon>
    </lineage>
</organism>
<dbReference type="GO" id="GO:0008168">
    <property type="term" value="F:methyltransferase activity"/>
    <property type="evidence" value="ECO:0007669"/>
    <property type="project" value="UniProtKB-KW"/>
</dbReference>
<dbReference type="InterPro" id="IPR013216">
    <property type="entry name" value="Methyltransf_11"/>
</dbReference>
<name>A0ABW4SMV6_9ACTN</name>
<dbReference type="GO" id="GO:0032259">
    <property type="term" value="P:methylation"/>
    <property type="evidence" value="ECO:0007669"/>
    <property type="project" value="UniProtKB-KW"/>
</dbReference>
<dbReference type="CDD" id="cd02440">
    <property type="entry name" value="AdoMet_MTases"/>
    <property type="match status" value="1"/>
</dbReference>
<comment type="caution">
    <text evidence="2">The sequence shown here is derived from an EMBL/GenBank/DDBJ whole genome shotgun (WGS) entry which is preliminary data.</text>
</comment>
<reference evidence="3" key="1">
    <citation type="journal article" date="2019" name="Int. J. Syst. Evol. Microbiol.">
        <title>The Global Catalogue of Microorganisms (GCM) 10K type strain sequencing project: providing services to taxonomists for standard genome sequencing and annotation.</title>
        <authorList>
            <consortium name="The Broad Institute Genomics Platform"/>
            <consortium name="The Broad Institute Genome Sequencing Center for Infectious Disease"/>
            <person name="Wu L."/>
            <person name="Ma J."/>
        </authorList>
    </citation>
    <scope>NUCLEOTIDE SEQUENCE [LARGE SCALE GENOMIC DNA]</scope>
    <source>
        <strain evidence="3">ICMP 6774ER</strain>
    </source>
</reference>
<evidence type="ECO:0000313" key="2">
    <source>
        <dbReference type="EMBL" id="MFD1930905.1"/>
    </source>
</evidence>
<dbReference type="PANTHER" id="PTHR43591">
    <property type="entry name" value="METHYLTRANSFERASE"/>
    <property type="match status" value="1"/>
</dbReference>
<keyword evidence="2" id="KW-0489">Methyltransferase</keyword>
<dbReference type="EC" id="2.1.1.-" evidence="2"/>
<evidence type="ECO:0000259" key="1">
    <source>
        <dbReference type="Pfam" id="PF08241"/>
    </source>
</evidence>
<dbReference type="Proteomes" id="UP001597368">
    <property type="component" value="Unassembled WGS sequence"/>
</dbReference>
<dbReference type="InterPro" id="IPR029063">
    <property type="entry name" value="SAM-dependent_MTases_sf"/>
</dbReference>
<sequence length="266" mass="28355">MAEPERWQVSTDAAEVYESCFVPAIFGAWASPVADAAGIRTGNKVLDVGCGTGVLAREALRRVGQGGQVVGVDLNEGMLAVAARTEPKIAWRLGDAVSLPFEDMSFDVVVSQFALMYFPDRVASLREMWRTLATGGRLAVAGWAPIDHARGYRILVDLAGRQCGREAADVLAAPFVLGDQIELAKLFGSSGISGAEVTLHEGSIRFPSVKEFIRIEVKGSPLAEMLSDDAMRSLAAESEDALAEFVMPSGEIIMPMDAHIVTASKG</sequence>
<gene>
    <name evidence="2" type="ORF">ACFSKW_05375</name>
</gene>
<dbReference type="RefSeq" id="WP_379569755.1">
    <property type="nucleotide sequence ID" value="NZ_JBHUFV010000006.1"/>
</dbReference>
<proteinExistence type="predicted"/>
<dbReference type="Pfam" id="PF08241">
    <property type="entry name" value="Methyltransf_11"/>
    <property type="match status" value="1"/>
</dbReference>
<protein>
    <submittedName>
        <fullName evidence="2">Class I SAM-dependent methyltransferase</fullName>
        <ecNumber evidence="2">2.1.1.-</ecNumber>
    </submittedName>
</protein>
<dbReference type="SUPFAM" id="SSF53335">
    <property type="entry name" value="S-adenosyl-L-methionine-dependent methyltransferases"/>
    <property type="match status" value="1"/>
</dbReference>
<accession>A0ABW4SMV6</accession>